<organism evidence="2 3">
    <name type="scientific">Hyaloscypha hepaticicola</name>
    <dbReference type="NCBI Taxonomy" id="2082293"/>
    <lineage>
        <taxon>Eukaryota</taxon>
        <taxon>Fungi</taxon>
        <taxon>Dikarya</taxon>
        <taxon>Ascomycota</taxon>
        <taxon>Pezizomycotina</taxon>
        <taxon>Leotiomycetes</taxon>
        <taxon>Helotiales</taxon>
        <taxon>Hyaloscyphaceae</taxon>
        <taxon>Hyaloscypha</taxon>
    </lineage>
</organism>
<dbReference type="OrthoDB" id="61870at2759"/>
<dbReference type="InterPro" id="IPR016181">
    <property type="entry name" value="Acyl_CoA_acyltransferase"/>
</dbReference>
<dbReference type="PANTHER" id="PTHR20958">
    <property type="entry name" value="GLYCINE N-ACYLTRANSFERASE-LIKE PROTEIN"/>
    <property type="match status" value="1"/>
</dbReference>
<dbReference type="AlphaFoldDB" id="A0A2J6QPV7"/>
<name>A0A2J6QPV7_9HELO</name>
<dbReference type="GO" id="GO:0016747">
    <property type="term" value="F:acyltransferase activity, transferring groups other than amino-acyl groups"/>
    <property type="evidence" value="ECO:0007669"/>
    <property type="project" value="InterPro"/>
</dbReference>
<dbReference type="PROSITE" id="PS51186">
    <property type="entry name" value="GNAT"/>
    <property type="match status" value="1"/>
</dbReference>
<dbReference type="Pfam" id="PF08445">
    <property type="entry name" value="FR47"/>
    <property type="match status" value="1"/>
</dbReference>
<keyword evidence="3" id="KW-1185">Reference proteome</keyword>
<dbReference type="InterPro" id="IPR053225">
    <property type="entry name" value="Acyl-CoA_N-acyltransferase"/>
</dbReference>
<dbReference type="SUPFAM" id="SSF55729">
    <property type="entry name" value="Acyl-CoA N-acyltransferases (Nat)"/>
    <property type="match status" value="1"/>
</dbReference>
<dbReference type="EMBL" id="KZ613464">
    <property type="protein sequence ID" value="PMD28284.1"/>
    <property type="molecule type" value="Genomic_DNA"/>
</dbReference>
<accession>A0A2J6QPV7</accession>
<evidence type="ECO:0000259" key="1">
    <source>
        <dbReference type="PROSITE" id="PS51186"/>
    </source>
</evidence>
<proteinExistence type="predicted"/>
<dbReference type="InterPro" id="IPR000182">
    <property type="entry name" value="GNAT_dom"/>
</dbReference>
<dbReference type="Proteomes" id="UP000235672">
    <property type="component" value="Unassembled WGS sequence"/>
</dbReference>
<dbReference type="Gene3D" id="3.40.630.30">
    <property type="match status" value="1"/>
</dbReference>
<feature type="domain" description="N-acetyltransferase" evidence="1">
    <location>
        <begin position="181"/>
        <end position="313"/>
    </location>
</feature>
<evidence type="ECO:0000313" key="2">
    <source>
        <dbReference type="EMBL" id="PMD28284.1"/>
    </source>
</evidence>
<dbReference type="PANTHER" id="PTHR20958:SF6">
    <property type="entry name" value="GLYCINE N-ACYLTRANSFERASE-LIKE PROTEIN"/>
    <property type="match status" value="1"/>
</dbReference>
<dbReference type="CDD" id="cd04301">
    <property type="entry name" value="NAT_SF"/>
    <property type="match status" value="1"/>
</dbReference>
<gene>
    <name evidence="2" type="ORF">NA56DRAFT_639946</name>
</gene>
<dbReference type="InterPro" id="IPR013653">
    <property type="entry name" value="GCN5-like_dom"/>
</dbReference>
<protein>
    <recommendedName>
        <fullName evidence="1">N-acetyltransferase domain-containing protein</fullName>
    </recommendedName>
</protein>
<sequence length="313" mass="34718">MVEHRVHFFMHPQESAISSFLPVLFPHLPHSNPIYNRLQAPHNLPSRHCIFAATFPTSTNPPECYTILFADRSRHLESQIWIFNPLIALPSLSTVQEQELKAHLEASIYFLKNTPITEAPGWPFSPILKYACLHEHISSALFNMGTAKDAVPYISRWNLWILSTSSVSSNSKEGRGLPKGYTVARVPEDQLDIVIATSTIPRQASTLLLLPSVGLLNEEGKLVAWGYIGIDGSFATLYVLPDQRGKGLASRVAVELLTRLDRGGFQDLGFDGSSGWVHADVKVGNKESEGVMKSLGGSVGWESSYMWIDSEKF</sequence>
<evidence type="ECO:0000313" key="3">
    <source>
        <dbReference type="Proteomes" id="UP000235672"/>
    </source>
</evidence>
<reference evidence="2 3" key="1">
    <citation type="submission" date="2016-05" db="EMBL/GenBank/DDBJ databases">
        <title>A degradative enzymes factory behind the ericoid mycorrhizal symbiosis.</title>
        <authorList>
            <consortium name="DOE Joint Genome Institute"/>
            <person name="Martino E."/>
            <person name="Morin E."/>
            <person name="Grelet G."/>
            <person name="Kuo A."/>
            <person name="Kohler A."/>
            <person name="Daghino S."/>
            <person name="Barry K."/>
            <person name="Choi C."/>
            <person name="Cichocki N."/>
            <person name="Clum A."/>
            <person name="Copeland A."/>
            <person name="Hainaut M."/>
            <person name="Haridas S."/>
            <person name="Labutti K."/>
            <person name="Lindquist E."/>
            <person name="Lipzen A."/>
            <person name="Khouja H.-R."/>
            <person name="Murat C."/>
            <person name="Ohm R."/>
            <person name="Olson A."/>
            <person name="Spatafora J."/>
            <person name="Veneault-Fourrey C."/>
            <person name="Henrissat B."/>
            <person name="Grigoriev I."/>
            <person name="Martin F."/>
            <person name="Perotto S."/>
        </authorList>
    </citation>
    <scope>NUCLEOTIDE SEQUENCE [LARGE SCALE GENOMIC DNA]</scope>
    <source>
        <strain evidence="2 3">UAMH 7357</strain>
    </source>
</reference>